<dbReference type="EMBL" id="PNEL01000157">
    <property type="protein sequence ID" value="TMN71248.1"/>
    <property type="molecule type" value="Genomic_DNA"/>
</dbReference>
<feature type="non-terminal residue" evidence="1">
    <location>
        <position position="1"/>
    </location>
</feature>
<proteinExistence type="predicted"/>
<protein>
    <submittedName>
        <fullName evidence="1">Uncharacterized protein</fullName>
    </submittedName>
</protein>
<feature type="non-terminal residue" evidence="1">
    <location>
        <position position="89"/>
    </location>
</feature>
<name>A0AAQ2ES83_PSEO7</name>
<sequence length="89" mass="10362">SSGQGSFPAIRILDGEGMIYTGNQPDAMQNNVKQTHFFLYNKFQLEKEKYTYNIGIELHHTRIRNSFEPNGFGTYFYYALADFIQNKKP</sequence>
<evidence type="ECO:0000313" key="1">
    <source>
        <dbReference type="EMBL" id="TMN71248.1"/>
    </source>
</evidence>
<organism evidence="1 2">
    <name type="scientific">Pseudoalteromonas piscicida</name>
    <dbReference type="NCBI Taxonomy" id="43662"/>
    <lineage>
        <taxon>Bacteria</taxon>
        <taxon>Pseudomonadati</taxon>
        <taxon>Pseudomonadota</taxon>
        <taxon>Gammaproteobacteria</taxon>
        <taxon>Alteromonadales</taxon>
        <taxon>Pseudoalteromonadaceae</taxon>
        <taxon>Pseudoalteromonas</taxon>
    </lineage>
</organism>
<evidence type="ECO:0000313" key="2">
    <source>
        <dbReference type="Proteomes" id="UP000305423"/>
    </source>
</evidence>
<reference evidence="2" key="2">
    <citation type="submission" date="2019-06" db="EMBL/GenBank/DDBJ databases">
        <title>Co-occurence of chitin degradation, pigmentation and bioactivity in marine Pseudoalteromonas.</title>
        <authorList>
            <person name="Sonnenschein E.C."/>
            <person name="Bech P.K."/>
        </authorList>
    </citation>
    <scope>NUCLEOTIDE SEQUENCE [LARGE SCALE GENOMIC DNA]</scope>
    <source>
        <strain evidence="2">S1607</strain>
    </source>
</reference>
<dbReference type="RefSeq" id="WP_212747975.1">
    <property type="nucleotide sequence ID" value="NZ_PNEL01000157.1"/>
</dbReference>
<gene>
    <name evidence="1" type="ORF">CWB74_23555</name>
</gene>
<accession>A0AAQ2ES83</accession>
<dbReference type="AlphaFoldDB" id="A0AAQ2ES83"/>
<dbReference type="Proteomes" id="UP000305423">
    <property type="component" value="Unassembled WGS sequence"/>
</dbReference>
<reference evidence="1 2" key="1">
    <citation type="submission" date="2017-12" db="EMBL/GenBank/DDBJ databases">
        <authorList>
            <person name="Paulsen S."/>
            <person name="Gram L.K."/>
        </authorList>
    </citation>
    <scope>NUCLEOTIDE SEQUENCE [LARGE SCALE GENOMIC DNA]</scope>
    <source>
        <strain evidence="1 2">S1607</strain>
    </source>
</reference>
<comment type="caution">
    <text evidence="1">The sequence shown here is derived from an EMBL/GenBank/DDBJ whole genome shotgun (WGS) entry which is preliminary data.</text>
</comment>